<dbReference type="InterPro" id="IPR016095">
    <property type="entry name" value="Ribosomal_uL1_3-a/b-sand"/>
</dbReference>
<dbReference type="InterPro" id="IPR028364">
    <property type="entry name" value="Ribosomal_uL1/biogenesis"/>
</dbReference>
<keyword evidence="3" id="KW-0597">Phosphoprotein</keyword>
<evidence type="ECO:0000256" key="5">
    <source>
        <dbReference type="ARBA" id="ARBA00022990"/>
    </source>
</evidence>
<dbReference type="SUPFAM" id="SSF56808">
    <property type="entry name" value="Ribosomal protein L1"/>
    <property type="match status" value="1"/>
</dbReference>
<evidence type="ECO:0000256" key="1">
    <source>
        <dbReference type="ARBA" id="ARBA00004604"/>
    </source>
</evidence>
<dbReference type="VEuPathDB" id="VectorBase:PPAI000300"/>
<reference evidence="11" key="1">
    <citation type="submission" date="2022-08" db="UniProtKB">
        <authorList>
            <consortium name="EnsemblMetazoa"/>
        </authorList>
    </citation>
    <scope>IDENTIFICATION</scope>
    <source>
        <strain evidence="11">Israel</strain>
    </source>
</reference>
<evidence type="ECO:0000256" key="2">
    <source>
        <dbReference type="ARBA" id="ARBA00022499"/>
    </source>
</evidence>
<evidence type="ECO:0000256" key="6">
    <source>
        <dbReference type="ARBA" id="ARBA00023054"/>
    </source>
</evidence>
<dbReference type="EMBL" id="AJVK01020475">
    <property type="status" value="NOT_ANNOTATED_CDS"/>
    <property type="molecule type" value="Genomic_DNA"/>
</dbReference>
<dbReference type="Pfam" id="PF00687">
    <property type="entry name" value="Ribosomal_L1"/>
    <property type="match status" value="1"/>
</dbReference>
<dbReference type="EnsemblMetazoa" id="PPAI000300-RA">
    <property type="protein sequence ID" value="PPAI000300-PA"/>
    <property type="gene ID" value="PPAI000300"/>
</dbReference>
<accession>A0A1B0CYX8</accession>
<dbReference type="EMBL" id="AJVK01020476">
    <property type="status" value="NOT_ANNOTATED_CDS"/>
    <property type="molecule type" value="Genomic_DNA"/>
</dbReference>
<dbReference type="Gene3D" id="3.40.50.790">
    <property type="match status" value="1"/>
</dbReference>
<keyword evidence="2" id="KW-1017">Isopeptide bond</keyword>
<dbReference type="FunFam" id="3.40.50.790:FF:000004">
    <property type="entry name" value="Ribosomal L1 domain-containing 1-like 1"/>
    <property type="match status" value="1"/>
</dbReference>
<dbReference type="InterPro" id="IPR023674">
    <property type="entry name" value="Ribosomal_uL1-like"/>
</dbReference>
<dbReference type="GO" id="GO:0005730">
    <property type="term" value="C:nucleolus"/>
    <property type="evidence" value="ECO:0007669"/>
    <property type="project" value="UniProtKB-SubCell"/>
</dbReference>
<keyword evidence="7" id="KW-0539">Nucleus</keyword>
<protein>
    <recommendedName>
        <fullName evidence="10">Ribosomal L1 domain-containing protein 1</fullName>
    </recommendedName>
</protein>
<dbReference type="VEuPathDB" id="VectorBase:PPAPM1_002887"/>
<dbReference type="CDD" id="cd00403">
    <property type="entry name" value="Ribosomal_L1"/>
    <property type="match status" value="1"/>
</dbReference>
<organism evidence="11 12">
    <name type="scientific">Phlebotomus papatasi</name>
    <name type="common">Sandfly</name>
    <dbReference type="NCBI Taxonomy" id="29031"/>
    <lineage>
        <taxon>Eukaryota</taxon>
        <taxon>Metazoa</taxon>
        <taxon>Ecdysozoa</taxon>
        <taxon>Arthropoda</taxon>
        <taxon>Hexapoda</taxon>
        <taxon>Insecta</taxon>
        <taxon>Pterygota</taxon>
        <taxon>Neoptera</taxon>
        <taxon>Endopterygota</taxon>
        <taxon>Diptera</taxon>
        <taxon>Nematocera</taxon>
        <taxon>Psychodoidea</taxon>
        <taxon>Psychodidae</taxon>
        <taxon>Phlebotomus</taxon>
        <taxon>Phlebotomus</taxon>
    </lineage>
</organism>
<keyword evidence="5" id="KW-0007">Acetylation</keyword>
<evidence type="ECO:0000256" key="9">
    <source>
        <dbReference type="ARBA" id="ARBA00061550"/>
    </source>
</evidence>
<evidence type="ECO:0000256" key="10">
    <source>
        <dbReference type="ARBA" id="ARBA00070787"/>
    </source>
</evidence>
<comment type="similarity">
    <text evidence="9">Belongs to the universal ribosomal protein uL1 family. Highly divergent.</text>
</comment>
<keyword evidence="4" id="KW-0832">Ubl conjugation</keyword>
<keyword evidence="6" id="KW-0175">Coiled coil</keyword>
<dbReference type="Proteomes" id="UP000092462">
    <property type="component" value="Unassembled WGS sequence"/>
</dbReference>
<evidence type="ECO:0000313" key="12">
    <source>
        <dbReference type="Proteomes" id="UP000092462"/>
    </source>
</evidence>
<evidence type="ECO:0000313" key="11">
    <source>
        <dbReference type="EnsemblMetazoa" id="PPAI000300-PA"/>
    </source>
</evidence>
<comment type="subcellular location">
    <subcellularLocation>
        <location evidence="1">Nucleus</location>
        <location evidence="1">Nucleolus</location>
    </subcellularLocation>
</comment>
<keyword evidence="12" id="KW-1185">Reference proteome</keyword>
<evidence type="ECO:0000256" key="8">
    <source>
        <dbReference type="ARBA" id="ARBA00054167"/>
    </source>
</evidence>
<dbReference type="AlphaFoldDB" id="A0A1B0CYX8"/>
<evidence type="ECO:0000256" key="3">
    <source>
        <dbReference type="ARBA" id="ARBA00022553"/>
    </source>
</evidence>
<name>A0A1B0CYX8_PHLPP</name>
<comment type="function">
    <text evidence="8">Regulates cellular senescence through inhibition of PTEN translation. Acts as a pro-apoptotic regulator in response to DNA damage.</text>
</comment>
<proteinExistence type="inferred from homology"/>
<sequence length="319" mass="36124">MTEKEKTKKSKEASSEVPTVMRSTILKAVEAMQKGLQEKGKGKKSMLDIDFKYTLQVGMFKIPKGSGRLHKVLLPHSLIDDMDEVCLFVKDLERGTKKDFQPTKDHFEDALKAAGVTRINRVVPVNELKTEYGPFEAKLKLCQSFDVFLADSRIYTRVMPLVGKHFLKRKKLPIAVKLDCEDLNEAVAKALRYTIYRQNNCGNVIAIDVAKHTMAQEDIADNIESLLGQLEKEIPGGWANIKSIYVKPAKDDPISIPIYLNADSGQNVKVPKVISQKEKILQKKRKHLNETLEDLSFTEKGKFTGIKKKKTQGIKYFIE</sequence>
<evidence type="ECO:0000256" key="7">
    <source>
        <dbReference type="ARBA" id="ARBA00023242"/>
    </source>
</evidence>
<evidence type="ECO:0000256" key="4">
    <source>
        <dbReference type="ARBA" id="ARBA00022843"/>
    </source>
</evidence>